<feature type="compositionally biased region" description="Low complexity" evidence="1">
    <location>
        <begin position="158"/>
        <end position="197"/>
    </location>
</feature>
<feature type="compositionally biased region" description="Low complexity" evidence="1">
    <location>
        <begin position="368"/>
        <end position="379"/>
    </location>
</feature>
<feature type="compositionally biased region" description="Polar residues" evidence="1">
    <location>
        <begin position="202"/>
        <end position="230"/>
    </location>
</feature>
<feature type="compositionally biased region" description="Low complexity" evidence="1">
    <location>
        <begin position="231"/>
        <end position="246"/>
    </location>
</feature>
<feature type="region of interest" description="Disordered" evidence="1">
    <location>
        <begin position="158"/>
        <end position="440"/>
    </location>
</feature>
<organism evidence="3 4">
    <name type="scientific">Nocardiopsis changdeensis</name>
    <dbReference type="NCBI Taxonomy" id="2831969"/>
    <lineage>
        <taxon>Bacteria</taxon>
        <taxon>Bacillati</taxon>
        <taxon>Actinomycetota</taxon>
        <taxon>Actinomycetes</taxon>
        <taxon>Streptosporangiales</taxon>
        <taxon>Nocardiopsidaceae</taxon>
        <taxon>Nocardiopsis</taxon>
    </lineage>
</organism>
<feature type="transmembrane region" description="Helical" evidence="2">
    <location>
        <begin position="114"/>
        <end position="139"/>
    </location>
</feature>
<keyword evidence="2" id="KW-0812">Transmembrane</keyword>
<feature type="compositionally biased region" description="Polar residues" evidence="1">
    <location>
        <begin position="391"/>
        <end position="400"/>
    </location>
</feature>
<keyword evidence="2" id="KW-1133">Transmembrane helix</keyword>
<feature type="transmembrane region" description="Helical" evidence="2">
    <location>
        <begin position="12"/>
        <end position="33"/>
    </location>
</feature>
<sequence>MNNETLERLRLPAAWVLIGAVGAGVLAGFIRLIAGSGYPGSFASALGGAGGNFFGLSVVVLLAAAVLLVLTSERTRPAAFGVVLTALIFSGLGLLFALINLITEFIAASEIDAISLGFAGFLSTLGQGAVLGIFAFALLKAFNDPNLVPRATPQAQTYGGYPQAYGQPGYQDPTMTGGQPAADPAQAVPGQAQQQAAYDPNQYGQAQVQQHYATGAQQSYAPQQSYDTSGQQAQAYDASQAQQPQAGYDANPYGQTQVQPQYGTGAQQSYGQAQYGTDASGQQAAYDPNQYGQAQQQYGTDTSGQAQQPQAGYDANPYGQTQVQPQYGTDASGQQQGYGQAYDPSQYAPQQGEQSASGEQAAQDAINYGWYGQGQAQGQPSESGVEPFFNSGENNATETTDQGGSGYGDQYGSGSGYGSDQQGQGGTGGQQGWYGGEGQR</sequence>
<feature type="compositionally biased region" description="Gly residues" evidence="1">
    <location>
        <begin position="403"/>
        <end position="440"/>
    </location>
</feature>
<evidence type="ECO:0000256" key="2">
    <source>
        <dbReference type="SAM" id="Phobius"/>
    </source>
</evidence>
<reference evidence="3 4" key="1">
    <citation type="submission" date="2021-05" db="EMBL/GenBank/DDBJ databases">
        <title>Direct Submission.</title>
        <authorList>
            <person name="Li K."/>
            <person name="Gao J."/>
        </authorList>
    </citation>
    <scope>NUCLEOTIDE SEQUENCE [LARGE SCALE GENOMIC DNA]</scope>
    <source>
        <strain evidence="3 4">Mg02</strain>
    </source>
</reference>
<evidence type="ECO:0000313" key="3">
    <source>
        <dbReference type="EMBL" id="QUX23819.1"/>
    </source>
</evidence>
<feature type="transmembrane region" description="Helical" evidence="2">
    <location>
        <begin position="78"/>
        <end position="102"/>
    </location>
</feature>
<evidence type="ECO:0000313" key="4">
    <source>
        <dbReference type="Proteomes" id="UP000676079"/>
    </source>
</evidence>
<feature type="compositionally biased region" description="Polar residues" evidence="1">
    <location>
        <begin position="347"/>
        <end position="360"/>
    </location>
</feature>
<gene>
    <name evidence="3" type="ORF">KGD84_05655</name>
</gene>
<keyword evidence="2" id="KW-0472">Membrane</keyword>
<dbReference type="RefSeq" id="WP_220565042.1">
    <property type="nucleotide sequence ID" value="NZ_CP074133.1"/>
</dbReference>
<feature type="compositionally biased region" description="Polar residues" evidence="1">
    <location>
        <begin position="290"/>
        <end position="310"/>
    </location>
</feature>
<feature type="compositionally biased region" description="Low complexity" evidence="1">
    <location>
        <begin position="261"/>
        <end position="277"/>
    </location>
</feature>
<accession>A0ABX8BRC0</accession>
<feature type="compositionally biased region" description="Polar residues" evidence="1">
    <location>
        <begin position="318"/>
        <end position="332"/>
    </location>
</feature>
<dbReference type="Proteomes" id="UP000676079">
    <property type="component" value="Chromosome"/>
</dbReference>
<name>A0ABX8BRC0_9ACTN</name>
<evidence type="ECO:0000256" key="1">
    <source>
        <dbReference type="SAM" id="MobiDB-lite"/>
    </source>
</evidence>
<protein>
    <submittedName>
        <fullName evidence="3">Uncharacterized protein</fullName>
    </submittedName>
</protein>
<feature type="transmembrane region" description="Helical" evidence="2">
    <location>
        <begin position="53"/>
        <end position="71"/>
    </location>
</feature>
<keyword evidence="4" id="KW-1185">Reference proteome</keyword>
<dbReference type="EMBL" id="CP074133">
    <property type="protein sequence ID" value="QUX23819.1"/>
    <property type="molecule type" value="Genomic_DNA"/>
</dbReference>
<proteinExistence type="predicted"/>